<proteinExistence type="predicted"/>
<dbReference type="RefSeq" id="WP_253760126.1">
    <property type="nucleotide sequence ID" value="NZ_JAMZDZ010000001.1"/>
</dbReference>
<evidence type="ECO:0000313" key="1">
    <source>
        <dbReference type="EMBL" id="MFC4129888.1"/>
    </source>
</evidence>
<dbReference type="Proteomes" id="UP001595816">
    <property type="component" value="Unassembled WGS sequence"/>
</dbReference>
<keyword evidence="2" id="KW-1185">Reference proteome</keyword>
<dbReference type="PROSITE" id="PS51318">
    <property type="entry name" value="TAT"/>
    <property type="match status" value="1"/>
</dbReference>
<dbReference type="InterPro" id="IPR006311">
    <property type="entry name" value="TAT_signal"/>
</dbReference>
<sequence length="295" mass="30272">MSGENAVDRRKLLRRAGTVAAGIGAAGVATAVAASPASATDGQPIVQGTDNTGTLTTSISSNASSTLTLANTKMANTLAAGVPLTLAPQGFPPAGAPDGALVVDEGGYLNYAFGGGLQARVYDSSYIPFTNVFTPIRIVDTATADGRFACSAYALDGSSGRIKPRGLATGIDMVVDLSWALDKNSDLMGCAIQFNLTVQSVVPSYTAVWDSGNWPGTSSLNSPANSQAISNFVQTALDLDNATINIKVLKPSRIIIDLCGILACEGNYMAPEGVSAKAPALAKSLNARKTKLARR</sequence>
<gene>
    <name evidence="1" type="ORF">ACFOZ4_04650</name>
</gene>
<name>A0ABV8LI36_9ACTN</name>
<organism evidence="1 2">
    <name type="scientific">Hamadaea flava</name>
    <dbReference type="NCBI Taxonomy" id="1742688"/>
    <lineage>
        <taxon>Bacteria</taxon>
        <taxon>Bacillati</taxon>
        <taxon>Actinomycetota</taxon>
        <taxon>Actinomycetes</taxon>
        <taxon>Micromonosporales</taxon>
        <taxon>Micromonosporaceae</taxon>
        <taxon>Hamadaea</taxon>
    </lineage>
</organism>
<evidence type="ECO:0000313" key="2">
    <source>
        <dbReference type="Proteomes" id="UP001595816"/>
    </source>
</evidence>
<protein>
    <submittedName>
        <fullName evidence="1">Uncharacterized protein</fullName>
    </submittedName>
</protein>
<reference evidence="2" key="1">
    <citation type="journal article" date="2019" name="Int. J. Syst. Evol. Microbiol.">
        <title>The Global Catalogue of Microorganisms (GCM) 10K type strain sequencing project: providing services to taxonomists for standard genome sequencing and annotation.</title>
        <authorList>
            <consortium name="The Broad Institute Genomics Platform"/>
            <consortium name="The Broad Institute Genome Sequencing Center for Infectious Disease"/>
            <person name="Wu L."/>
            <person name="Ma J."/>
        </authorList>
    </citation>
    <scope>NUCLEOTIDE SEQUENCE [LARGE SCALE GENOMIC DNA]</scope>
    <source>
        <strain evidence="2">CGMCC 4.7289</strain>
    </source>
</reference>
<accession>A0ABV8LI36</accession>
<comment type="caution">
    <text evidence="1">The sequence shown here is derived from an EMBL/GenBank/DDBJ whole genome shotgun (WGS) entry which is preliminary data.</text>
</comment>
<dbReference type="EMBL" id="JBHSAY010000003">
    <property type="protein sequence ID" value="MFC4129888.1"/>
    <property type="molecule type" value="Genomic_DNA"/>
</dbReference>